<keyword evidence="1" id="KW-0732">Signal</keyword>
<evidence type="ECO:0008006" key="4">
    <source>
        <dbReference type="Google" id="ProtNLM"/>
    </source>
</evidence>
<evidence type="ECO:0000256" key="1">
    <source>
        <dbReference type="SAM" id="SignalP"/>
    </source>
</evidence>
<feature type="signal peptide" evidence="1">
    <location>
        <begin position="1"/>
        <end position="30"/>
    </location>
</feature>
<evidence type="ECO:0000313" key="3">
    <source>
        <dbReference type="Proteomes" id="UP000704762"/>
    </source>
</evidence>
<protein>
    <recommendedName>
        <fullName evidence="4">PQQ-like domain-containing protein</fullName>
    </recommendedName>
</protein>
<comment type="caution">
    <text evidence="2">The sequence shown here is derived from an EMBL/GenBank/DDBJ whole genome shotgun (WGS) entry which is preliminary data.</text>
</comment>
<reference evidence="2 3" key="1">
    <citation type="submission" date="2021-01" db="EMBL/GenBank/DDBJ databases">
        <title>Sequencing the genomes of 1000 actinobacteria strains.</title>
        <authorList>
            <person name="Klenk H.-P."/>
        </authorList>
    </citation>
    <scope>NUCLEOTIDE SEQUENCE [LARGE SCALE GENOMIC DNA]</scope>
    <source>
        <strain evidence="2 3">DSM 18662</strain>
    </source>
</reference>
<name>A0ABS2RM05_9ACTN</name>
<dbReference type="SUPFAM" id="SSF75011">
    <property type="entry name" value="3-carboxy-cis,cis-mucoante lactonizing enzyme"/>
    <property type="match status" value="1"/>
</dbReference>
<organism evidence="2 3">
    <name type="scientific">Microlunatus panaciterrae</name>
    <dbReference type="NCBI Taxonomy" id="400768"/>
    <lineage>
        <taxon>Bacteria</taxon>
        <taxon>Bacillati</taxon>
        <taxon>Actinomycetota</taxon>
        <taxon>Actinomycetes</taxon>
        <taxon>Propionibacteriales</taxon>
        <taxon>Propionibacteriaceae</taxon>
        <taxon>Microlunatus</taxon>
    </lineage>
</organism>
<gene>
    <name evidence="2" type="ORF">JOE57_002538</name>
</gene>
<evidence type="ECO:0000313" key="2">
    <source>
        <dbReference type="EMBL" id="MBM7799617.1"/>
    </source>
</evidence>
<dbReference type="PROSITE" id="PS51257">
    <property type="entry name" value="PROKAR_LIPOPROTEIN"/>
    <property type="match status" value="1"/>
</dbReference>
<feature type="chain" id="PRO_5046502690" description="PQQ-like domain-containing protein" evidence="1">
    <location>
        <begin position="31"/>
        <end position="392"/>
    </location>
</feature>
<dbReference type="EMBL" id="JAFBCF010000001">
    <property type="protein sequence ID" value="MBM7799617.1"/>
    <property type="molecule type" value="Genomic_DNA"/>
</dbReference>
<dbReference type="Proteomes" id="UP000704762">
    <property type="component" value="Unassembled WGS sequence"/>
</dbReference>
<accession>A0ABS2RM05</accession>
<keyword evidence="3" id="KW-1185">Reference proteome</keyword>
<proteinExistence type="predicted"/>
<sequence length="392" mass="40416">MASRRRARSRWVAATSLLSALMIIAGQACSRSEPGPGPVPAPHWSRVALPDGLDPTVLALLPGSGGAAAETLVGAQLTTNPPAPRLLRVTAGETVSPIPLEPVSPYARVAQFRALDSDGSRVVALGGRSGGAHGNVRWTVWTGTRAAVREHPQTFETFGGQQAGALVDIVLTDRGPVVVGSWTGTAGGLDAAVWLPRGDTWLRRDSTGTPLASSKTRLVLARAAVADGAAVVIAGSTIRLADGVRQGAAVWRADSPDGDWRRTDLPDPGGRSEAQSVACSGDACWVAGQVDGRLALWSLMASSAARTTLPDTAVDPSGPAARVVSGPARTVVAYSQDGHSRVLLGPSGGAGGWSRRTGPDGDLVDAVLQQSRLYLLTRRGTGPAELWLAELG</sequence>
<dbReference type="RefSeq" id="WP_204918493.1">
    <property type="nucleotide sequence ID" value="NZ_BAAAQP010000003.1"/>
</dbReference>